<dbReference type="InterPro" id="IPR003439">
    <property type="entry name" value="ABC_transporter-like_ATP-bd"/>
</dbReference>
<dbReference type="PROSITE" id="PS00211">
    <property type="entry name" value="ABC_TRANSPORTER_1"/>
    <property type="match status" value="1"/>
</dbReference>
<dbReference type="InterPro" id="IPR017871">
    <property type="entry name" value="ABC_transporter-like_CS"/>
</dbReference>
<dbReference type="FunFam" id="3.40.50.300:FF:000016">
    <property type="entry name" value="Oligopeptide ABC transporter ATP-binding component"/>
    <property type="match status" value="1"/>
</dbReference>
<dbReference type="InterPro" id="IPR027417">
    <property type="entry name" value="P-loop_NTPase"/>
</dbReference>
<keyword evidence="5" id="KW-0547">Nucleotide-binding</keyword>
<dbReference type="Gene3D" id="3.40.50.300">
    <property type="entry name" value="P-loop containing nucleotide triphosphate hydrolases"/>
    <property type="match status" value="1"/>
</dbReference>
<evidence type="ECO:0000313" key="8">
    <source>
        <dbReference type="EMBL" id="AXF25686.1"/>
    </source>
</evidence>
<dbReference type="CDD" id="cd03257">
    <property type="entry name" value="ABC_NikE_OppD_transporters"/>
    <property type="match status" value="1"/>
</dbReference>
<name>A0A2Z5N961_BURPY</name>
<dbReference type="Pfam" id="PF00005">
    <property type="entry name" value="ABC_tran"/>
    <property type="match status" value="1"/>
</dbReference>
<keyword evidence="3" id="KW-1003">Cell membrane</keyword>
<dbReference type="EMBL" id="CP024904">
    <property type="protein sequence ID" value="AXF25686.1"/>
    <property type="molecule type" value="Genomic_DNA"/>
</dbReference>
<reference evidence="8 9" key="1">
    <citation type="journal article" date="2018" name="ISME J.">
        <title>Involvement of Burkholderiaceae and sulfurous volatiles in disease-suppressive soils.</title>
        <authorList>
            <person name="Carrion V.J."/>
            <person name="Cordovez V."/>
            <person name="Tyc O."/>
            <person name="Etalo D.W."/>
            <person name="de Bruijn I."/>
            <person name="de Jager V.C."/>
            <person name="Medema M.H."/>
            <person name="Eberl L."/>
            <person name="Raaijmakers J.M."/>
        </authorList>
    </citation>
    <scope>NUCLEOTIDE SEQUENCE [LARGE SCALE GENOMIC DNA]</scope>
    <source>
        <strain evidence="9">mHSR5</strain>
    </source>
</reference>
<dbReference type="GO" id="GO:0015833">
    <property type="term" value="P:peptide transport"/>
    <property type="evidence" value="ECO:0007669"/>
    <property type="project" value="InterPro"/>
</dbReference>
<dbReference type="GO" id="GO:0016887">
    <property type="term" value="F:ATP hydrolysis activity"/>
    <property type="evidence" value="ECO:0007669"/>
    <property type="project" value="InterPro"/>
</dbReference>
<organism evidence="8 9">
    <name type="scientific">Burkholderia pyrrocinia</name>
    <name type="common">Pseudomonas pyrrocinia</name>
    <dbReference type="NCBI Taxonomy" id="60550"/>
    <lineage>
        <taxon>Bacteria</taxon>
        <taxon>Pseudomonadati</taxon>
        <taxon>Pseudomonadota</taxon>
        <taxon>Betaproteobacteria</taxon>
        <taxon>Burkholderiales</taxon>
        <taxon>Burkholderiaceae</taxon>
        <taxon>Burkholderia</taxon>
        <taxon>Burkholderia cepacia complex</taxon>
    </lineage>
</organism>
<evidence type="ECO:0000256" key="2">
    <source>
        <dbReference type="ARBA" id="ARBA00022448"/>
    </source>
</evidence>
<proteinExistence type="inferred from homology"/>
<dbReference type="Proteomes" id="UP000253104">
    <property type="component" value="Chromosome mHSR5_C"/>
</dbReference>
<keyword evidence="4" id="KW-0997">Cell inner membrane</keyword>
<keyword evidence="2" id="KW-0813">Transport</keyword>
<dbReference type="InterPro" id="IPR013563">
    <property type="entry name" value="Oligopep_ABC_C"/>
</dbReference>
<dbReference type="InterPro" id="IPR003593">
    <property type="entry name" value="AAA+_ATPase"/>
</dbReference>
<dbReference type="PANTHER" id="PTHR43776:SF7">
    <property type="entry name" value="D,D-DIPEPTIDE TRANSPORT ATP-BINDING PROTEIN DDPF-RELATED"/>
    <property type="match status" value="1"/>
</dbReference>
<accession>A0A2Z5N961</accession>
<gene>
    <name evidence="8" type="ORF">CUJ89_35240</name>
</gene>
<evidence type="ECO:0000256" key="3">
    <source>
        <dbReference type="ARBA" id="ARBA00022475"/>
    </source>
</evidence>
<dbReference type="PROSITE" id="PS50893">
    <property type="entry name" value="ABC_TRANSPORTER_2"/>
    <property type="match status" value="1"/>
</dbReference>
<dbReference type="Pfam" id="PF08352">
    <property type="entry name" value="oligo_HPY"/>
    <property type="match status" value="1"/>
</dbReference>
<sequence length="324" mass="35113">MEAEGLVKRYVSSRGMFRHGRVVQAVNGVSLAIGRHEAVGLVGESGSGKSTTGRLLLGLEKVDAGTVKFDGTFLPAAGSAAWRSQRARMQMVFQDPLAALDRRLVVRRQIEEPMIIHGLSDVRDRVAALLDAVGLRPDHAERLPASLSGGQRQRVVLARALATDPDLIVCDEPISALDVSIQAQILNLLADLRQSRGTAILFISHDLRAVRQISDRIAVMYLGTIVEEGPTDAVLEDPQHPYTQALVSAAPTHEGLKKDRIILQGEPPNPADRPDGCAFHPRCPMARDTCRQTVPVLAPFAPDASRRVACHLVPTSITAVEPRR</sequence>
<dbReference type="SUPFAM" id="SSF52540">
    <property type="entry name" value="P-loop containing nucleoside triphosphate hydrolases"/>
    <property type="match status" value="1"/>
</dbReference>
<keyword evidence="6 8" id="KW-0067">ATP-binding</keyword>
<dbReference type="SMART" id="SM00382">
    <property type="entry name" value="AAA"/>
    <property type="match status" value="1"/>
</dbReference>
<dbReference type="GO" id="GO:0005524">
    <property type="term" value="F:ATP binding"/>
    <property type="evidence" value="ECO:0007669"/>
    <property type="project" value="UniProtKB-KW"/>
</dbReference>
<evidence type="ECO:0000259" key="7">
    <source>
        <dbReference type="PROSITE" id="PS50893"/>
    </source>
</evidence>
<protein>
    <submittedName>
        <fullName evidence="8">Peptide ABC transporter ATP-binding protein</fullName>
    </submittedName>
</protein>
<comment type="similarity">
    <text evidence="1">Belongs to the ABC transporter superfamily.</text>
</comment>
<feature type="domain" description="ABC transporter" evidence="7">
    <location>
        <begin position="11"/>
        <end position="247"/>
    </location>
</feature>
<evidence type="ECO:0000256" key="6">
    <source>
        <dbReference type="ARBA" id="ARBA00022840"/>
    </source>
</evidence>
<evidence type="ECO:0000313" key="9">
    <source>
        <dbReference type="Proteomes" id="UP000253104"/>
    </source>
</evidence>
<evidence type="ECO:0000256" key="5">
    <source>
        <dbReference type="ARBA" id="ARBA00022741"/>
    </source>
</evidence>
<evidence type="ECO:0000256" key="1">
    <source>
        <dbReference type="ARBA" id="ARBA00005417"/>
    </source>
</evidence>
<keyword evidence="4" id="KW-0472">Membrane</keyword>
<dbReference type="OrthoDB" id="9802772at2"/>
<evidence type="ECO:0000256" key="4">
    <source>
        <dbReference type="ARBA" id="ARBA00022519"/>
    </source>
</evidence>
<dbReference type="NCBIfam" id="TIGR01727">
    <property type="entry name" value="oligo_HPY"/>
    <property type="match status" value="1"/>
</dbReference>
<dbReference type="GO" id="GO:0055085">
    <property type="term" value="P:transmembrane transport"/>
    <property type="evidence" value="ECO:0007669"/>
    <property type="project" value="UniProtKB-ARBA"/>
</dbReference>
<dbReference type="InterPro" id="IPR050319">
    <property type="entry name" value="ABC_transp_ATP-bind"/>
</dbReference>
<dbReference type="AlphaFoldDB" id="A0A2Z5N961"/>
<dbReference type="PANTHER" id="PTHR43776">
    <property type="entry name" value="TRANSPORT ATP-BINDING PROTEIN"/>
    <property type="match status" value="1"/>
</dbReference>